<keyword evidence="2" id="KW-0472">Membrane</keyword>
<protein>
    <recommendedName>
        <fullName evidence="5">tRNA (Guanine-N1)-methyltransferase</fullName>
    </recommendedName>
</protein>
<comment type="caution">
    <text evidence="3">The sequence shown here is derived from an EMBL/GenBank/DDBJ whole genome shotgun (WGS) entry which is preliminary data.</text>
</comment>
<evidence type="ECO:0000313" key="4">
    <source>
        <dbReference type="Proteomes" id="UP001595526"/>
    </source>
</evidence>
<dbReference type="EMBL" id="JBHRTA010000038">
    <property type="protein sequence ID" value="MFC3198848.1"/>
    <property type="molecule type" value="Genomic_DNA"/>
</dbReference>
<keyword evidence="2" id="KW-1133">Transmembrane helix</keyword>
<dbReference type="Proteomes" id="UP001595526">
    <property type="component" value="Unassembled WGS sequence"/>
</dbReference>
<evidence type="ECO:0000256" key="1">
    <source>
        <dbReference type="SAM" id="Coils"/>
    </source>
</evidence>
<evidence type="ECO:0000256" key="2">
    <source>
        <dbReference type="SAM" id="Phobius"/>
    </source>
</evidence>
<reference evidence="4" key="1">
    <citation type="journal article" date="2019" name="Int. J. Syst. Evol. Microbiol.">
        <title>The Global Catalogue of Microorganisms (GCM) 10K type strain sequencing project: providing services to taxonomists for standard genome sequencing and annotation.</title>
        <authorList>
            <consortium name="The Broad Institute Genomics Platform"/>
            <consortium name="The Broad Institute Genome Sequencing Center for Infectious Disease"/>
            <person name="Wu L."/>
            <person name="Ma J."/>
        </authorList>
    </citation>
    <scope>NUCLEOTIDE SEQUENCE [LARGE SCALE GENOMIC DNA]</scope>
    <source>
        <strain evidence="4">KCTC 52416</strain>
    </source>
</reference>
<keyword evidence="1" id="KW-0175">Coiled coil</keyword>
<accession>A0ABV7JRC4</accession>
<gene>
    <name evidence="3" type="ORF">ACFOET_14595</name>
</gene>
<feature type="transmembrane region" description="Helical" evidence="2">
    <location>
        <begin position="134"/>
        <end position="152"/>
    </location>
</feature>
<organism evidence="3 4">
    <name type="scientific">Parapedobacter deserti</name>
    <dbReference type="NCBI Taxonomy" id="1912957"/>
    <lineage>
        <taxon>Bacteria</taxon>
        <taxon>Pseudomonadati</taxon>
        <taxon>Bacteroidota</taxon>
        <taxon>Sphingobacteriia</taxon>
        <taxon>Sphingobacteriales</taxon>
        <taxon>Sphingobacteriaceae</taxon>
        <taxon>Parapedobacter</taxon>
    </lineage>
</organism>
<feature type="coiled-coil region" evidence="1">
    <location>
        <begin position="161"/>
        <end position="199"/>
    </location>
</feature>
<name>A0ABV7JRC4_9SPHI</name>
<dbReference type="RefSeq" id="WP_379023899.1">
    <property type="nucleotide sequence ID" value="NZ_JBHRTA010000038.1"/>
</dbReference>
<sequence>MRNITILALLIAFISTEYVFGQSAVKREPPKGSLTSGTIDSQFIYLYAISRTQDGIEHVRQANLDRIRKNVADTIKALTKEIVDLKAMNVNQQASIDVMADSLSQANRNLQASQQEKDSFSFMGIQLQKSTYSMMMWGIVLLLTIALIFFIYRYNQSNVVTNDTKKAIENLQVEFEQHRKKAMEKEQKLKRQLQDELNRRMG</sequence>
<keyword evidence="4" id="KW-1185">Reference proteome</keyword>
<proteinExistence type="predicted"/>
<evidence type="ECO:0000313" key="3">
    <source>
        <dbReference type="EMBL" id="MFC3198848.1"/>
    </source>
</evidence>
<keyword evidence="2" id="KW-0812">Transmembrane</keyword>
<feature type="coiled-coil region" evidence="1">
    <location>
        <begin position="68"/>
        <end position="116"/>
    </location>
</feature>
<evidence type="ECO:0008006" key="5">
    <source>
        <dbReference type="Google" id="ProtNLM"/>
    </source>
</evidence>